<evidence type="ECO:0000259" key="9">
    <source>
        <dbReference type="Pfam" id="PF01431"/>
    </source>
</evidence>
<dbReference type="Pfam" id="PF05649">
    <property type="entry name" value="Peptidase_M13_N"/>
    <property type="match status" value="1"/>
</dbReference>
<evidence type="ECO:0000256" key="2">
    <source>
        <dbReference type="ARBA" id="ARBA00022670"/>
    </source>
</evidence>
<feature type="chain" id="PRO_5046578105" description="Endothelin-converting enzyme 1" evidence="8">
    <location>
        <begin position="23"/>
        <end position="1047"/>
    </location>
</feature>
<feature type="domain" description="Peptidase M13 N-terminal" evidence="10">
    <location>
        <begin position="62"/>
        <end position="486"/>
    </location>
</feature>
<dbReference type="Gene3D" id="3.40.390.10">
    <property type="entry name" value="Collagenase (Catalytic Domain)"/>
    <property type="match status" value="1"/>
</dbReference>
<dbReference type="PANTHER" id="PTHR11733">
    <property type="entry name" value="ZINC METALLOPROTEASE FAMILY M13 NEPRILYSIN-RELATED"/>
    <property type="match status" value="1"/>
</dbReference>
<dbReference type="InterPro" id="IPR024079">
    <property type="entry name" value="MetalloPept_cat_dom_sf"/>
</dbReference>
<keyword evidence="8" id="KW-0732">Signal</keyword>
<evidence type="ECO:0000313" key="12">
    <source>
        <dbReference type="Proteomes" id="UP001498476"/>
    </source>
</evidence>
<keyword evidence="6" id="KW-0482">Metalloprotease</keyword>
<evidence type="ECO:0000256" key="3">
    <source>
        <dbReference type="ARBA" id="ARBA00022723"/>
    </source>
</evidence>
<evidence type="ECO:0008006" key="13">
    <source>
        <dbReference type="Google" id="ProtNLM"/>
    </source>
</evidence>
<dbReference type="PROSITE" id="PS51885">
    <property type="entry name" value="NEPRILYSIN"/>
    <property type="match status" value="1"/>
</dbReference>
<evidence type="ECO:0000256" key="5">
    <source>
        <dbReference type="ARBA" id="ARBA00022833"/>
    </source>
</evidence>
<dbReference type="EMBL" id="JAZAVJ010000344">
    <property type="protein sequence ID" value="KAK7398355.1"/>
    <property type="molecule type" value="Genomic_DNA"/>
</dbReference>
<evidence type="ECO:0000313" key="11">
    <source>
        <dbReference type="EMBL" id="KAK7398355.1"/>
    </source>
</evidence>
<feature type="domain" description="Peptidase M13 C-terminal" evidence="9">
    <location>
        <begin position="558"/>
        <end position="755"/>
    </location>
</feature>
<dbReference type="Gene3D" id="1.10.1380.10">
    <property type="entry name" value="Neutral endopeptidase , domain2"/>
    <property type="match status" value="1"/>
</dbReference>
<evidence type="ECO:0000256" key="7">
    <source>
        <dbReference type="SAM" id="MobiDB-lite"/>
    </source>
</evidence>
<dbReference type="InterPro" id="IPR042089">
    <property type="entry name" value="Peptidase_M13_dom_2"/>
</dbReference>
<dbReference type="PRINTS" id="PR00786">
    <property type="entry name" value="NEPRILYSIN"/>
</dbReference>
<evidence type="ECO:0000259" key="10">
    <source>
        <dbReference type="Pfam" id="PF05649"/>
    </source>
</evidence>
<dbReference type="InterPro" id="IPR018497">
    <property type="entry name" value="Peptidase_M13_C"/>
</dbReference>
<feature type="region of interest" description="Disordered" evidence="7">
    <location>
        <begin position="887"/>
        <end position="1047"/>
    </location>
</feature>
<proteinExistence type="predicted"/>
<keyword evidence="2" id="KW-0645">Protease</keyword>
<dbReference type="InterPro" id="IPR000718">
    <property type="entry name" value="Peptidase_M13"/>
</dbReference>
<reference evidence="11 12" key="1">
    <citation type="journal article" date="2025" name="Microbiol. Resour. Announc.">
        <title>Draft genome sequences for Neonectria magnoliae and Neonectria punicea, canker pathogens of Liriodendron tulipifera and Acer saccharum in West Virginia.</title>
        <authorList>
            <person name="Petronek H.M."/>
            <person name="Kasson M.T."/>
            <person name="Metheny A.M."/>
            <person name="Stauder C.M."/>
            <person name="Lovett B."/>
            <person name="Lynch S.C."/>
            <person name="Garnas J.R."/>
            <person name="Kasson L.R."/>
            <person name="Stajich J.E."/>
        </authorList>
    </citation>
    <scope>NUCLEOTIDE SEQUENCE [LARGE SCALE GENOMIC DNA]</scope>
    <source>
        <strain evidence="11 12">NRRL 64653</strain>
    </source>
</reference>
<evidence type="ECO:0000256" key="4">
    <source>
        <dbReference type="ARBA" id="ARBA00022801"/>
    </source>
</evidence>
<feature type="compositionally biased region" description="Acidic residues" evidence="7">
    <location>
        <begin position="1035"/>
        <end position="1047"/>
    </location>
</feature>
<accession>A0ABR1GJJ5</accession>
<dbReference type="CDD" id="cd08662">
    <property type="entry name" value="M13"/>
    <property type="match status" value="1"/>
</dbReference>
<dbReference type="SUPFAM" id="SSF55486">
    <property type="entry name" value="Metalloproteases ('zincins'), catalytic domain"/>
    <property type="match status" value="1"/>
</dbReference>
<feature type="compositionally biased region" description="Basic and acidic residues" evidence="7">
    <location>
        <begin position="897"/>
        <end position="996"/>
    </location>
</feature>
<feature type="compositionally biased region" description="Basic and acidic residues" evidence="7">
    <location>
        <begin position="1003"/>
        <end position="1034"/>
    </location>
</feature>
<keyword evidence="12" id="KW-1185">Reference proteome</keyword>
<name>A0ABR1GJJ5_9HYPO</name>
<keyword evidence="3" id="KW-0479">Metal-binding</keyword>
<feature type="signal peptide" evidence="8">
    <location>
        <begin position="1"/>
        <end position="22"/>
    </location>
</feature>
<keyword evidence="4" id="KW-0378">Hydrolase</keyword>
<evidence type="ECO:0000256" key="1">
    <source>
        <dbReference type="ARBA" id="ARBA00001947"/>
    </source>
</evidence>
<dbReference type="InterPro" id="IPR008753">
    <property type="entry name" value="Peptidase_M13_N"/>
</dbReference>
<dbReference type="Pfam" id="PF01431">
    <property type="entry name" value="Peptidase_M13"/>
    <property type="match status" value="1"/>
</dbReference>
<sequence length="1047" mass="120627">MLGKALITAIPVVSLLALGCEGAPKPASIYRGREVCETAQCKKIVYDMRQAMTHEKDTNVDPCEDWDELVCGNYDKPDPLRGTTYIMRFRDGQEEINMMTLMKDKIFDLLSPVVGNAWQPKLNKPPPKGADEETYNAMRRYFSTCLNTQILNQATHEPVMKIIRKIQGAYKRYESRFLEDKESNPEPMVNATLPVDLIDRDIIRNVTREMAKYRIWAFAKFEPQQSLFNSSEMRVGVVPYITKGLPWKDIWHEDWYAYKYKKIMASFFKDAYKDQWRAHDYKDLAKQVYELEFNIIKIAPPLEAFRNIKENTVSLSAEDFEELAPDLMIPVVIKDQPGPVDRPPMKNLEVMFPEYWKDLQSTLGKTSKAALRAYFMWQTFLQTQELLNSKESSQYNNLMRKLDGKGDIPDRRTVCTQRTYKHFGLMLATTVMGSGFDTKREAAVVEVFENIKDQYVKMFNETPWMDAQSKKSAMDKAKKMNIMTGFQKANPNLFNWDDINKFYAGIEVTANNGSYLKWTHGDDYLRIESWYAHKAWSNDLYKPPNKDKWLVNALDMETYYSPEQNSVVVPAGIMVHPLFTSELPSLFNYAALGSMMSTEMAHAFDKVGGGLSANGTIDDWMTREDVGQFDVREQCFADKYDEYNVTDVFPLNGKQFAGEALADTHGIDMAYAAWKANLDPHKEKILPGFFEFSDDQQFFVIRSMFHCSKTRPELPRLQAGSGLTLPRTIDTWAPLKDSKIWNEAFKCKPKEPLCRAWGKDSGDARGLVMKKSKTNETWEQDVLTPSLARDRAWVRVMEKVAKANIDINMPTPYMKTWSYGPKLRTDEDMTSAEVRKIRAKQQKARDRVMEIIHKEGFAEPLGSQRPWRFIIKPNKTLAEAEANQKFDQARAKAKGGKPNEDEGKTDKNTTERKEKEKVKTNAKNKESKNKEPKTKEPETKKPETKKPKTKESKPETSEEKTDKNTTQNKEKMEKVKAKAKEDKPKKDNSKVEEPDNGKSTAQAKEEAKVKAKEKKPEVEKVEKKQIDKGTMEKVEDVEEAEEYYVED</sequence>
<dbReference type="Proteomes" id="UP001498476">
    <property type="component" value="Unassembled WGS sequence"/>
</dbReference>
<keyword evidence="5" id="KW-0862">Zinc</keyword>
<organism evidence="11 12">
    <name type="scientific">Neonectria punicea</name>
    <dbReference type="NCBI Taxonomy" id="979145"/>
    <lineage>
        <taxon>Eukaryota</taxon>
        <taxon>Fungi</taxon>
        <taxon>Dikarya</taxon>
        <taxon>Ascomycota</taxon>
        <taxon>Pezizomycotina</taxon>
        <taxon>Sordariomycetes</taxon>
        <taxon>Hypocreomycetidae</taxon>
        <taxon>Hypocreales</taxon>
        <taxon>Nectriaceae</taxon>
        <taxon>Neonectria</taxon>
    </lineage>
</organism>
<dbReference type="PANTHER" id="PTHR11733:SF240">
    <property type="entry name" value="GH14155P-RELATED"/>
    <property type="match status" value="1"/>
</dbReference>
<protein>
    <recommendedName>
        <fullName evidence="13">Endothelin-converting enzyme 1</fullName>
    </recommendedName>
</protein>
<evidence type="ECO:0000256" key="8">
    <source>
        <dbReference type="SAM" id="SignalP"/>
    </source>
</evidence>
<comment type="caution">
    <text evidence="11">The sequence shown here is derived from an EMBL/GenBank/DDBJ whole genome shotgun (WGS) entry which is preliminary data.</text>
</comment>
<comment type="cofactor">
    <cofactor evidence="1">
        <name>Zn(2+)</name>
        <dbReference type="ChEBI" id="CHEBI:29105"/>
    </cofactor>
</comment>
<dbReference type="PROSITE" id="PS51257">
    <property type="entry name" value="PROKAR_LIPOPROTEIN"/>
    <property type="match status" value="1"/>
</dbReference>
<evidence type="ECO:0000256" key="6">
    <source>
        <dbReference type="ARBA" id="ARBA00023049"/>
    </source>
</evidence>
<gene>
    <name evidence="11" type="ORF">QQX98_012270</name>
</gene>